<gene>
    <name evidence="1" type="ORF">GIW81_15390</name>
</gene>
<reference evidence="1 2" key="1">
    <citation type="submission" date="2019-11" db="EMBL/GenBank/DDBJ databases">
        <title>Identification of a novel strain.</title>
        <authorList>
            <person name="Xu Q."/>
            <person name="Wang G."/>
        </authorList>
    </citation>
    <scope>NUCLEOTIDE SEQUENCE [LARGE SCALE GENOMIC DNA]</scope>
    <source>
        <strain evidence="2">xq</strain>
    </source>
</reference>
<accession>A0A6I3KMP4</accession>
<proteinExistence type="predicted"/>
<keyword evidence="2" id="KW-1185">Reference proteome</keyword>
<dbReference type="RefSeq" id="WP_154740234.1">
    <property type="nucleotide sequence ID" value="NZ_WMBQ01000002.1"/>
</dbReference>
<protein>
    <submittedName>
        <fullName evidence="1">Uncharacterized protein</fullName>
    </submittedName>
</protein>
<sequence>MNSPERPKKFLIYLDQNFISEMAKLGINDRVRPDFRRLFDLLHTGFRAEKLVVLRSTIHEVETSLAGHLRDAIRGRQSMLGHVHLETPYAVKRRQIGRALCRYTAGTGNILCHDDVLEDDPDKRVGQFDIDVDMDWRFAQAKEQRAELAARLETLRKRVAESRISYEEQRRIELATEREAMLTRASIAEFTTVYEVTVETWRQFVASAAFASIPIVDLEVSLIARVLTGNPNRTIKPGDSADLDAVAAYLPYSDTYATDAFAATLVRSLAYHSKYKCPVFDAKSAGVNKLIEHLCSTLESMKPVNLPALTIFVAADGSVKEQSWELYRQLGSQARATGEWIEIYGFDDGSMPRYQMRQMPHIPAPFYGLQEVTTLSCSADASIDRLLEECRRQCRSTHFVFIDSAKPLSPHFVVGALMACEVGMTQIEGYGLHRAALTA</sequence>
<name>A0A6I3KMP4_9HYPH</name>
<dbReference type="Proteomes" id="UP000440694">
    <property type="component" value="Unassembled WGS sequence"/>
</dbReference>
<evidence type="ECO:0000313" key="1">
    <source>
        <dbReference type="EMBL" id="MTD95723.1"/>
    </source>
</evidence>
<comment type="caution">
    <text evidence="1">The sequence shown here is derived from an EMBL/GenBank/DDBJ whole genome shotgun (WGS) entry which is preliminary data.</text>
</comment>
<dbReference type="EMBL" id="WMBQ01000002">
    <property type="protein sequence ID" value="MTD95723.1"/>
    <property type="molecule type" value="Genomic_DNA"/>
</dbReference>
<dbReference type="AlphaFoldDB" id="A0A6I3KMP4"/>
<organism evidence="1 2">
    <name type="scientific">Hyphomicrobium album</name>
    <dbReference type="NCBI Taxonomy" id="2665159"/>
    <lineage>
        <taxon>Bacteria</taxon>
        <taxon>Pseudomonadati</taxon>
        <taxon>Pseudomonadota</taxon>
        <taxon>Alphaproteobacteria</taxon>
        <taxon>Hyphomicrobiales</taxon>
        <taxon>Hyphomicrobiaceae</taxon>
        <taxon>Hyphomicrobium</taxon>
    </lineage>
</organism>
<evidence type="ECO:0000313" key="2">
    <source>
        <dbReference type="Proteomes" id="UP000440694"/>
    </source>
</evidence>